<dbReference type="STRING" id="1073089.A0A1L9RIV6"/>
<evidence type="ECO:0000256" key="3">
    <source>
        <dbReference type="ARBA" id="ARBA00022753"/>
    </source>
</evidence>
<dbReference type="RefSeq" id="XP_040688489.1">
    <property type="nucleotide sequence ID" value="XM_040837539.1"/>
</dbReference>
<dbReference type="EMBL" id="KV878212">
    <property type="protein sequence ID" value="OJJ34813.1"/>
    <property type="molecule type" value="Genomic_DNA"/>
</dbReference>
<comment type="subcellular location">
    <subcellularLocation>
        <location evidence="1">Late endosome membrane</location>
        <topology evidence="1">Peripheral membrane protein</topology>
    </subcellularLocation>
</comment>
<dbReference type="Pfam" id="PF10294">
    <property type="entry name" value="Methyltransf_16"/>
    <property type="match status" value="1"/>
</dbReference>
<dbReference type="PANTHER" id="PTHR12937">
    <property type="entry name" value="VACUOLAR PROTEIN SORTING 28, ISOFORM 2 VPS28"/>
    <property type="match status" value="1"/>
</dbReference>
<dbReference type="CDD" id="cd02440">
    <property type="entry name" value="AdoMet_MTases"/>
    <property type="match status" value="1"/>
</dbReference>
<feature type="domain" description="VPS28 C-terminal" evidence="6">
    <location>
        <begin position="150"/>
        <end position="244"/>
    </location>
</feature>
<dbReference type="InterPro" id="IPR037202">
    <property type="entry name" value="ESCRT_assembly_dom"/>
</dbReference>
<dbReference type="PROSITE" id="PS51313">
    <property type="entry name" value="VPS28_N"/>
    <property type="match status" value="1"/>
</dbReference>
<proteinExistence type="inferred from homology"/>
<dbReference type="Gene3D" id="1.20.1440.200">
    <property type="match status" value="1"/>
</dbReference>
<comment type="similarity">
    <text evidence="5">Belongs to the VPS28 family.</text>
</comment>
<dbReference type="AlphaFoldDB" id="A0A1L9RIV6"/>
<keyword evidence="9" id="KW-1185">Reference proteome</keyword>
<dbReference type="GO" id="GO:0000813">
    <property type="term" value="C:ESCRT I complex"/>
    <property type="evidence" value="ECO:0007669"/>
    <property type="project" value="InterPro"/>
</dbReference>
<dbReference type="SUPFAM" id="SSF53335">
    <property type="entry name" value="S-adenosyl-L-methionine-dependent methyltransferases"/>
    <property type="match status" value="1"/>
</dbReference>
<dbReference type="InterPro" id="IPR029063">
    <property type="entry name" value="SAM-dependent_MTases_sf"/>
</dbReference>
<organism evidence="8 9">
    <name type="scientific">Aspergillus wentii DTO 134E9</name>
    <dbReference type="NCBI Taxonomy" id="1073089"/>
    <lineage>
        <taxon>Eukaryota</taxon>
        <taxon>Fungi</taxon>
        <taxon>Dikarya</taxon>
        <taxon>Ascomycota</taxon>
        <taxon>Pezizomycotina</taxon>
        <taxon>Eurotiomycetes</taxon>
        <taxon>Eurotiomycetidae</taxon>
        <taxon>Eurotiales</taxon>
        <taxon>Aspergillaceae</taxon>
        <taxon>Aspergillus</taxon>
        <taxon>Aspergillus subgen. Cremei</taxon>
    </lineage>
</organism>
<evidence type="ECO:0000256" key="4">
    <source>
        <dbReference type="ARBA" id="ARBA00022927"/>
    </source>
</evidence>
<evidence type="ECO:0000256" key="5">
    <source>
        <dbReference type="PROSITE-ProRule" id="PRU00642"/>
    </source>
</evidence>
<dbReference type="SUPFAM" id="SSF140427">
    <property type="entry name" value="VPS28 C-terminal domain-like"/>
    <property type="match status" value="1"/>
</dbReference>
<evidence type="ECO:0000259" key="6">
    <source>
        <dbReference type="PROSITE" id="PS51310"/>
    </source>
</evidence>
<dbReference type="InterPro" id="IPR037206">
    <property type="entry name" value="VPS28_C_sf"/>
</dbReference>
<dbReference type="Proteomes" id="UP000184383">
    <property type="component" value="Unassembled WGS sequence"/>
</dbReference>
<sequence length="771" mass="84937">MYSQRPLAYAPTPYSYTPNPALSASINLDEEVKLASSSADRDLYESLAEIYSIIVTLDGLEKAYIKDVVTEAEYTETCTRLLKQYKSSLGDEAVARDFADLDTFKRTWGLECPRATERLRIGLPATVEQASHTAPGASMGAAATGPAGGAAGTLILTATENFITFLDALKLNMVSKDALHPLLSEVIQSVNKVTDGDFENRGKIIQWLIALNQMRATEELSEEQARELAFDIEQAYQGFKATLVLDLPQLYTKPSGTELVKALDLLAIKPRNFSTDPDEEDNGPAVQENGVPRYLTSIIASTLSWLGTDELRETVWDAAAARLSERSGRAAMPAMSRMFQVPTPSGEDLTITLHEPSITADNLGMKTWVSSYLLSRRLHSLVESTPRLVPSEATSPKTEKTLRALELGSGTGLVGLAFAALRGKSATTHLTDLPDIVPNLARNAALNVELLNSTNASITTGVLDWSVTSEQLPPAEEQYDIILAADPLYSPKHPKWLVDTVARWLSRGLGARVVFEMPLRDAYLPQVREFRERMVQAGLAVVEEGEEIGYDDWESADGEALAVKSLTAIPTVTGVSMGVSEQRKSNDRKNDARRMAKFHIDVGSAGETAEDDEVQGKRMVVRNDKVYLDDPLPSNRSIPSHTSKAFYIEYPELEETKHLKRGLGLVTTTCDNPPMVNWIYVDKETYELKYGNRSQSISHVVGPWNWTEDETTVTLEEKSAFVAVQEEDGAWAVYFDRDGDDLEGVLEEQGKLDNAFAPVFLRRSLAEENNS</sequence>
<dbReference type="InterPro" id="IPR007143">
    <property type="entry name" value="Vps28"/>
</dbReference>
<dbReference type="InterPro" id="IPR017898">
    <property type="entry name" value="VPS28_N"/>
</dbReference>
<accession>A0A1L9RIV6</accession>
<dbReference type="FunFam" id="1.20.120.1130:FF:000001">
    <property type="entry name" value="Vacuolar protein sorting-associated protein 28 homolog"/>
    <property type="match status" value="1"/>
</dbReference>
<evidence type="ECO:0000313" key="8">
    <source>
        <dbReference type="EMBL" id="OJJ34813.1"/>
    </source>
</evidence>
<protein>
    <recommendedName>
        <fullName evidence="10">VPS28-domain-containing protein</fullName>
    </recommendedName>
</protein>
<dbReference type="InterPro" id="IPR038358">
    <property type="entry name" value="VPS28_N_sf"/>
</dbReference>
<keyword evidence="3" id="KW-0967">Endosome</keyword>
<evidence type="ECO:0000256" key="1">
    <source>
        <dbReference type="ARBA" id="ARBA00004633"/>
    </source>
</evidence>
<dbReference type="GO" id="GO:0043328">
    <property type="term" value="P:protein transport to vacuole involved in ubiquitin-dependent protein catabolic process via the multivesicular body sorting pathway"/>
    <property type="evidence" value="ECO:0007669"/>
    <property type="project" value="TreeGrafter"/>
</dbReference>
<gene>
    <name evidence="8" type="ORF">ASPWEDRAFT_51074</name>
</gene>
<dbReference type="GeneID" id="63753387"/>
<dbReference type="GO" id="GO:0008757">
    <property type="term" value="F:S-adenosylmethionine-dependent methyltransferase activity"/>
    <property type="evidence" value="ECO:0007669"/>
    <property type="project" value="UniProtKB-ARBA"/>
</dbReference>
<dbReference type="InterPro" id="IPR019410">
    <property type="entry name" value="Methyltransf_16"/>
</dbReference>
<dbReference type="InterPro" id="IPR017899">
    <property type="entry name" value="VPS28_C"/>
</dbReference>
<dbReference type="VEuPathDB" id="FungiDB:ASPWEDRAFT_51074"/>
<evidence type="ECO:0000259" key="7">
    <source>
        <dbReference type="PROSITE" id="PS51313"/>
    </source>
</evidence>
<dbReference type="Gene3D" id="3.40.50.150">
    <property type="entry name" value="Vaccinia Virus protein VP39"/>
    <property type="match status" value="1"/>
</dbReference>
<dbReference type="PANTHER" id="PTHR12937:SF0">
    <property type="entry name" value="VACUOLAR PROTEIN SORTING-ASSOCIATED PROTEIN 28 HOMOLOG"/>
    <property type="match status" value="1"/>
</dbReference>
<dbReference type="FunFam" id="1.20.1440.200:FF:000003">
    <property type="entry name" value="Vacuolar protein sorting-associated protein 28"/>
    <property type="match status" value="1"/>
</dbReference>
<dbReference type="GO" id="GO:0044877">
    <property type="term" value="F:protein-containing complex binding"/>
    <property type="evidence" value="ECO:0007669"/>
    <property type="project" value="TreeGrafter"/>
</dbReference>
<dbReference type="PROSITE" id="PS51310">
    <property type="entry name" value="VPS28_C"/>
    <property type="match status" value="1"/>
</dbReference>
<keyword evidence="2 5" id="KW-0813">Transport</keyword>
<dbReference type="SUPFAM" id="SSF140111">
    <property type="entry name" value="Endosomal sorting complex assembly domain"/>
    <property type="match status" value="1"/>
</dbReference>
<feature type="domain" description="VPS28 N-terminal" evidence="7">
    <location>
        <begin position="21"/>
        <end position="129"/>
    </location>
</feature>
<evidence type="ECO:0000256" key="2">
    <source>
        <dbReference type="ARBA" id="ARBA00022448"/>
    </source>
</evidence>
<name>A0A1L9RIV6_ASPWE</name>
<dbReference type="Pfam" id="PF03997">
    <property type="entry name" value="VPS28"/>
    <property type="match status" value="1"/>
</dbReference>
<evidence type="ECO:0000313" key="9">
    <source>
        <dbReference type="Proteomes" id="UP000184383"/>
    </source>
</evidence>
<dbReference type="Gene3D" id="1.20.120.1130">
    <property type="match status" value="1"/>
</dbReference>
<reference evidence="9" key="1">
    <citation type="journal article" date="2017" name="Genome Biol.">
        <title>Comparative genomics reveals high biological diversity and specific adaptations in the industrially and medically important fungal genus Aspergillus.</title>
        <authorList>
            <person name="de Vries R.P."/>
            <person name="Riley R."/>
            <person name="Wiebenga A."/>
            <person name="Aguilar-Osorio G."/>
            <person name="Amillis S."/>
            <person name="Uchima C.A."/>
            <person name="Anderluh G."/>
            <person name="Asadollahi M."/>
            <person name="Askin M."/>
            <person name="Barry K."/>
            <person name="Battaglia E."/>
            <person name="Bayram O."/>
            <person name="Benocci T."/>
            <person name="Braus-Stromeyer S.A."/>
            <person name="Caldana C."/>
            <person name="Canovas D."/>
            <person name="Cerqueira G.C."/>
            <person name="Chen F."/>
            <person name="Chen W."/>
            <person name="Choi C."/>
            <person name="Clum A."/>
            <person name="Dos Santos R.A."/>
            <person name="Damasio A.R."/>
            <person name="Diallinas G."/>
            <person name="Emri T."/>
            <person name="Fekete E."/>
            <person name="Flipphi M."/>
            <person name="Freyberg S."/>
            <person name="Gallo A."/>
            <person name="Gournas C."/>
            <person name="Habgood R."/>
            <person name="Hainaut M."/>
            <person name="Harispe M.L."/>
            <person name="Henrissat B."/>
            <person name="Hilden K.S."/>
            <person name="Hope R."/>
            <person name="Hossain A."/>
            <person name="Karabika E."/>
            <person name="Karaffa L."/>
            <person name="Karanyi Z."/>
            <person name="Krasevec N."/>
            <person name="Kuo A."/>
            <person name="Kusch H."/>
            <person name="LaButti K."/>
            <person name="Lagendijk E.L."/>
            <person name="Lapidus A."/>
            <person name="Levasseur A."/>
            <person name="Lindquist E."/>
            <person name="Lipzen A."/>
            <person name="Logrieco A.F."/>
            <person name="MacCabe A."/>
            <person name="Maekelae M.R."/>
            <person name="Malavazi I."/>
            <person name="Melin P."/>
            <person name="Meyer V."/>
            <person name="Mielnichuk N."/>
            <person name="Miskei M."/>
            <person name="Molnar A.P."/>
            <person name="Mule G."/>
            <person name="Ngan C.Y."/>
            <person name="Orejas M."/>
            <person name="Orosz E."/>
            <person name="Ouedraogo J.P."/>
            <person name="Overkamp K.M."/>
            <person name="Park H.-S."/>
            <person name="Perrone G."/>
            <person name="Piumi F."/>
            <person name="Punt P.J."/>
            <person name="Ram A.F."/>
            <person name="Ramon A."/>
            <person name="Rauscher S."/>
            <person name="Record E."/>
            <person name="Riano-Pachon D.M."/>
            <person name="Robert V."/>
            <person name="Roehrig J."/>
            <person name="Ruller R."/>
            <person name="Salamov A."/>
            <person name="Salih N.S."/>
            <person name="Samson R.A."/>
            <person name="Sandor E."/>
            <person name="Sanguinetti M."/>
            <person name="Schuetze T."/>
            <person name="Sepcic K."/>
            <person name="Shelest E."/>
            <person name="Sherlock G."/>
            <person name="Sophianopoulou V."/>
            <person name="Squina F.M."/>
            <person name="Sun H."/>
            <person name="Susca A."/>
            <person name="Todd R.B."/>
            <person name="Tsang A."/>
            <person name="Unkles S.E."/>
            <person name="van de Wiele N."/>
            <person name="van Rossen-Uffink D."/>
            <person name="Oliveira J.V."/>
            <person name="Vesth T.C."/>
            <person name="Visser J."/>
            <person name="Yu J.-H."/>
            <person name="Zhou M."/>
            <person name="Andersen M.R."/>
            <person name="Archer D.B."/>
            <person name="Baker S.E."/>
            <person name="Benoit I."/>
            <person name="Brakhage A.A."/>
            <person name="Braus G.H."/>
            <person name="Fischer R."/>
            <person name="Frisvad J.C."/>
            <person name="Goldman G.H."/>
            <person name="Houbraken J."/>
            <person name="Oakley B."/>
            <person name="Pocsi I."/>
            <person name="Scazzocchio C."/>
            <person name="Seiboth B."/>
            <person name="vanKuyk P.A."/>
            <person name="Wortman J."/>
            <person name="Dyer P.S."/>
            <person name="Grigoriev I.V."/>
        </authorList>
    </citation>
    <scope>NUCLEOTIDE SEQUENCE [LARGE SCALE GENOMIC DNA]</scope>
    <source>
        <strain evidence="9">DTO 134E9</strain>
    </source>
</reference>
<keyword evidence="4 5" id="KW-0653">Protein transport</keyword>
<dbReference type="OrthoDB" id="433955at2759"/>
<evidence type="ECO:0008006" key="10">
    <source>
        <dbReference type="Google" id="ProtNLM"/>
    </source>
</evidence>
<dbReference type="GO" id="GO:0031902">
    <property type="term" value="C:late endosome membrane"/>
    <property type="evidence" value="ECO:0007669"/>
    <property type="project" value="UniProtKB-SubCell"/>
</dbReference>